<dbReference type="SUPFAM" id="SSF46785">
    <property type="entry name" value="Winged helix' DNA-binding domain"/>
    <property type="match status" value="1"/>
</dbReference>
<dbReference type="PANTHER" id="PTHR34580">
    <property type="match status" value="1"/>
</dbReference>
<dbReference type="AlphaFoldDB" id="A0A9D7I7Q1"/>
<evidence type="ECO:0000256" key="1">
    <source>
        <dbReference type="ARBA" id="ARBA00023015"/>
    </source>
</evidence>
<evidence type="ECO:0000313" key="5">
    <source>
        <dbReference type="Proteomes" id="UP000886602"/>
    </source>
</evidence>
<dbReference type="PROSITE" id="PS52050">
    <property type="entry name" value="WYL"/>
    <property type="match status" value="1"/>
</dbReference>
<dbReference type="InterPro" id="IPR036390">
    <property type="entry name" value="WH_DNA-bd_sf"/>
</dbReference>
<feature type="domain" description="HTH deoR-type" evidence="3">
    <location>
        <begin position="3"/>
        <end position="69"/>
    </location>
</feature>
<dbReference type="InterPro" id="IPR001034">
    <property type="entry name" value="DeoR_HTH"/>
</dbReference>
<evidence type="ECO:0000259" key="3">
    <source>
        <dbReference type="PROSITE" id="PS51000"/>
    </source>
</evidence>
<dbReference type="GO" id="GO:0003700">
    <property type="term" value="F:DNA-binding transcription factor activity"/>
    <property type="evidence" value="ECO:0007669"/>
    <property type="project" value="InterPro"/>
</dbReference>
<dbReference type="InterPro" id="IPR013196">
    <property type="entry name" value="HTH_11"/>
</dbReference>
<comment type="caution">
    <text evidence="4">The sequence shown here is derived from an EMBL/GenBank/DDBJ whole genome shotgun (WGS) entry which is preliminary data.</text>
</comment>
<dbReference type="InterPro" id="IPR026881">
    <property type="entry name" value="WYL_dom"/>
</dbReference>
<keyword evidence="2" id="KW-0804">Transcription</keyword>
<dbReference type="InterPro" id="IPR057727">
    <property type="entry name" value="WCX_dom"/>
</dbReference>
<dbReference type="EMBL" id="JADJNC010000006">
    <property type="protein sequence ID" value="MBK7422327.1"/>
    <property type="molecule type" value="Genomic_DNA"/>
</dbReference>
<keyword evidence="1" id="KW-0805">Transcription regulation</keyword>
<dbReference type="InterPro" id="IPR036388">
    <property type="entry name" value="WH-like_DNA-bd_sf"/>
</dbReference>
<dbReference type="InterPro" id="IPR051534">
    <property type="entry name" value="CBASS_pafABC_assoc_protein"/>
</dbReference>
<dbReference type="PANTHER" id="PTHR34580:SF3">
    <property type="entry name" value="PROTEIN PAFB"/>
    <property type="match status" value="1"/>
</dbReference>
<dbReference type="PROSITE" id="PS51000">
    <property type="entry name" value="HTH_DEOR_2"/>
    <property type="match status" value="1"/>
</dbReference>
<name>A0A9D7I7Q1_9RHOO</name>
<evidence type="ECO:0000313" key="4">
    <source>
        <dbReference type="EMBL" id="MBK7422327.1"/>
    </source>
</evidence>
<sequence length="327" mass="37747">MSQTERYYKIDQLLNDRRVVSFQTLMDELGISRATLKRDLAYLRDRLNAPILHDRDAGGYRFDHGTARVGAQYELPGLWFSAEEIHALLTMQHLLVNLDTGGMLGPHIKPLLSRLTALLGTADNPAEEIVKRIRIETVGAREFHLDNFQAVGSALLRRKRLIIDYYAKGKDELTQREVSPQRLVHYRNNWYLDAWCHVRNDLRAFAVDSIRRAEILEKRAKDVSEKLLKEVLGAGYGIFAGKTVRWATLLFSPERSRWVASERWHPEQKGRYLDDGRYELKVPYSNDPELLMDILKYGADCEVVAPVELKERVIGEIQKMINLFKKG</sequence>
<dbReference type="Pfam" id="PF25583">
    <property type="entry name" value="WCX"/>
    <property type="match status" value="1"/>
</dbReference>
<protein>
    <submittedName>
        <fullName evidence="4">YafY family transcriptional regulator</fullName>
    </submittedName>
</protein>
<dbReference type="Proteomes" id="UP000886602">
    <property type="component" value="Unassembled WGS sequence"/>
</dbReference>
<proteinExistence type="predicted"/>
<dbReference type="Pfam" id="PF08279">
    <property type="entry name" value="HTH_11"/>
    <property type="match status" value="1"/>
</dbReference>
<evidence type="ECO:0000256" key="2">
    <source>
        <dbReference type="ARBA" id="ARBA00023163"/>
    </source>
</evidence>
<accession>A0A9D7I7Q1</accession>
<dbReference type="Pfam" id="PF13280">
    <property type="entry name" value="WYL"/>
    <property type="match status" value="1"/>
</dbReference>
<organism evidence="4 5">
    <name type="scientific">Candidatus Propionivibrio dominans</name>
    <dbReference type="NCBI Taxonomy" id="2954373"/>
    <lineage>
        <taxon>Bacteria</taxon>
        <taxon>Pseudomonadati</taxon>
        <taxon>Pseudomonadota</taxon>
        <taxon>Betaproteobacteria</taxon>
        <taxon>Rhodocyclales</taxon>
        <taxon>Rhodocyclaceae</taxon>
        <taxon>Propionivibrio</taxon>
    </lineage>
</organism>
<dbReference type="Gene3D" id="1.10.10.10">
    <property type="entry name" value="Winged helix-like DNA-binding domain superfamily/Winged helix DNA-binding domain"/>
    <property type="match status" value="1"/>
</dbReference>
<gene>
    <name evidence="4" type="ORF">IPJ48_04095</name>
</gene>
<reference evidence="4" key="1">
    <citation type="submission" date="2020-10" db="EMBL/GenBank/DDBJ databases">
        <title>Connecting structure to function with the recovery of over 1000 high-quality activated sludge metagenome-assembled genomes encoding full-length rRNA genes using long-read sequencing.</title>
        <authorList>
            <person name="Singleton C.M."/>
            <person name="Petriglieri F."/>
            <person name="Kristensen J.M."/>
            <person name="Kirkegaard R.H."/>
            <person name="Michaelsen T.Y."/>
            <person name="Andersen M.H."/>
            <person name="Karst S.M."/>
            <person name="Dueholm M.S."/>
            <person name="Nielsen P.H."/>
            <person name="Albertsen M."/>
        </authorList>
    </citation>
    <scope>NUCLEOTIDE SEQUENCE</scope>
    <source>
        <strain evidence="4">EsbW_18-Q3-R4-48_MAXAC.044</strain>
    </source>
</reference>